<proteinExistence type="inferred from homology"/>
<comment type="pathway">
    <text evidence="3">Cofactor biosynthesis; coenzyme A biosynthesis; CoA from (R)-pantothenate: step 3/5.</text>
</comment>
<comment type="similarity">
    <text evidence="3">In the C-terminal section; belongs to the PPC synthetase family.</text>
</comment>
<keyword evidence="1 3" id="KW-0210">Decarboxylase</keyword>
<keyword evidence="3" id="KW-0285">Flavoprotein</keyword>
<feature type="domain" description="DNA/pantothenate metabolism flavoprotein C-terminal" evidence="5">
    <location>
        <begin position="170"/>
        <end position="370"/>
    </location>
</feature>
<dbReference type="SUPFAM" id="SSF102645">
    <property type="entry name" value="CoaB-like"/>
    <property type="match status" value="1"/>
</dbReference>
<reference evidence="6" key="1">
    <citation type="submission" date="2024-01" db="EMBL/GenBank/DDBJ databases">
        <title>Genome sequence of Mycoplasma ciconiae type strain DSM 25251.</title>
        <authorList>
            <person name="Spergser J."/>
        </authorList>
    </citation>
    <scope>NUCLEOTIDE SEQUENCE [LARGE SCALE GENOMIC DNA]</scope>
    <source>
        <strain evidence="6">DSM 25251</strain>
    </source>
</reference>
<dbReference type="NCBIfam" id="TIGR00521">
    <property type="entry name" value="coaBC_dfp"/>
    <property type="match status" value="1"/>
</dbReference>
<dbReference type="PANTHER" id="PTHR14359:SF6">
    <property type="entry name" value="PHOSPHOPANTOTHENOYLCYSTEINE DECARBOXYLASE"/>
    <property type="match status" value="1"/>
</dbReference>
<comment type="cofactor">
    <cofactor evidence="3">
        <name>FMN</name>
        <dbReference type="ChEBI" id="CHEBI:58210"/>
    </cofactor>
</comment>
<keyword evidence="2 3" id="KW-0456">Lyase</keyword>
<comment type="catalytic activity">
    <reaction evidence="3">
        <text>N-[(R)-4-phosphopantothenoyl]-L-cysteine + H(+) = (R)-4'-phosphopantetheine + CO2</text>
        <dbReference type="Rhea" id="RHEA:16793"/>
        <dbReference type="ChEBI" id="CHEBI:15378"/>
        <dbReference type="ChEBI" id="CHEBI:16526"/>
        <dbReference type="ChEBI" id="CHEBI:59458"/>
        <dbReference type="ChEBI" id="CHEBI:61723"/>
        <dbReference type="EC" id="4.1.1.36"/>
    </reaction>
</comment>
<dbReference type="EC" id="4.1.1.36" evidence="3"/>
<evidence type="ECO:0000256" key="3">
    <source>
        <dbReference type="RuleBase" id="RU364078"/>
    </source>
</evidence>
<accession>A0ABU7MLC7</accession>
<dbReference type="InterPro" id="IPR005252">
    <property type="entry name" value="CoaBC"/>
</dbReference>
<name>A0ABU7MLC7_9BACT</name>
<keyword evidence="3 6" id="KW-0436">Ligase</keyword>
<dbReference type="GO" id="GO:0004632">
    <property type="term" value="F:phosphopantothenate--cysteine ligase activity"/>
    <property type="evidence" value="ECO:0007669"/>
    <property type="project" value="UniProtKB-EC"/>
</dbReference>
<dbReference type="InterPro" id="IPR035929">
    <property type="entry name" value="CoaB-like_sf"/>
</dbReference>
<evidence type="ECO:0000256" key="2">
    <source>
        <dbReference type="ARBA" id="ARBA00023239"/>
    </source>
</evidence>
<protein>
    <recommendedName>
        <fullName evidence="3">Coenzyme A biosynthesis bifunctional protein CoaBC</fullName>
        <ecNumber evidence="3">4.1.1.36</ecNumber>
        <ecNumber evidence="3">6.3.2.5</ecNumber>
    </recommendedName>
    <alternativeName>
        <fullName evidence="3">DNA/pantothenate metabolism flavoprotein</fullName>
    </alternativeName>
</protein>
<dbReference type="Pfam" id="PF02441">
    <property type="entry name" value="Flavoprotein"/>
    <property type="match status" value="1"/>
</dbReference>
<keyword evidence="7" id="KW-1185">Reference proteome</keyword>
<dbReference type="Gene3D" id="3.40.50.10300">
    <property type="entry name" value="CoaB-like"/>
    <property type="match status" value="1"/>
</dbReference>
<comment type="catalytic activity">
    <reaction evidence="3">
        <text>(R)-4'-phosphopantothenate + L-cysteine + CTP = N-[(R)-4-phosphopantothenoyl]-L-cysteine + CMP + diphosphate + H(+)</text>
        <dbReference type="Rhea" id="RHEA:19397"/>
        <dbReference type="ChEBI" id="CHEBI:10986"/>
        <dbReference type="ChEBI" id="CHEBI:15378"/>
        <dbReference type="ChEBI" id="CHEBI:33019"/>
        <dbReference type="ChEBI" id="CHEBI:35235"/>
        <dbReference type="ChEBI" id="CHEBI:37563"/>
        <dbReference type="ChEBI" id="CHEBI:59458"/>
        <dbReference type="ChEBI" id="CHEBI:60377"/>
        <dbReference type="EC" id="6.3.2.5"/>
    </reaction>
</comment>
<evidence type="ECO:0000313" key="7">
    <source>
        <dbReference type="Proteomes" id="UP001344817"/>
    </source>
</evidence>
<evidence type="ECO:0000256" key="1">
    <source>
        <dbReference type="ARBA" id="ARBA00022793"/>
    </source>
</evidence>
<dbReference type="SUPFAM" id="SSF52507">
    <property type="entry name" value="Homo-oligomeric flavin-containing Cys decarboxylases, HFCD"/>
    <property type="match status" value="1"/>
</dbReference>
<dbReference type="EC" id="6.3.2.5" evidence="3"/>
<organism evidence="6 7">
    <name type="scientific">Mycoplasmopsis ciconiae</name>
    <dbReference type="NCBI Taxonomy" id="561067"/>
    <lineage>
        <taxon>Bacteria</taxon>
        <taxon>Bacillati</taxon>
        <taxon>Mycoplasmatota</taxon>
        <taxon>Mycoplasmoidales</taxon>
        <taxon>Metamycoplasmataceae</taxon>
        <taxon>Mycoplasmopsis</taxon>
    </lineage>
</organism>
<dbReference type="EMBL" id="JAZDWZ010000005">
    <property type="protein sequence ID" value="MEE3928317.1"/>
    <property type="molecule type" value="Genomic_DNA"/>
</dbReference>
<dbReference type="InterPro" id="IPR036551">
    <property type="entry name" value="Flavin_trans-like"/>
</dbReference>
<gene>
    <name evidence="6" type="primary">coaBC</name>
    <name evidence="6" type="ORF">V2E24_01875</name>
</gene>
<evidence type="ECO:0000259" key="4">
    <source>
        <dbReference type="Pfam" id="PF02441"/>
    </source>
</evidence>
<evidence type="ECO:0000313" key="6">
    <source>
        <dbReference type="EMBL" id="MEE3928317.1"/>
    </source>
</evidence>
<dbReference type="Proteomes" id="UP001344817">
    <property type="component" value="Unassembled WGS sequence"/>
</dbReference>
<dbReference type="Pfam" id="PF04127">
    <property type="entry name" value="DFP"/>
    <property type="match status" value="1"/>
</dbReference>
<dbReference type="InterPro" id="IPR003382">
    <property type="entry name" value="Flavoprotein"/>
</dbReference>
<comment type="function">
    <text evidence="3">Catalyzes two steps in the biosynthesis of coenzyme A. In the first step cysteine is conjugated to 4'-phosphopantothenate to form 4-phosphopantothenoylcysteine, in the latter compound is decarboxylated to form 4'-phosphopantotheine.</text>
</comment>
<evidence type="ECO:0000259" key="5">
    <source>
        <dbReference type="Pfam" id="PF04127"/>
    </source>
</evidence>
<comment type="caution">
    <text evidence="6">The sequence shown here is derived from an EMBL/GenBank/DDBJ whole genome shotgun (WGS) entry which is preliminary data.</text>
</comment>
<feature type="domain" description="Flavoprotein" evidence="4">
    <location>
        <begin position="1"/>
        <end position="165"/>
    </location>
</feature>
<dbReference type="PANTHER" id="PTHR14359">
    <property type="entry name" value="HOMO-OLIGOMERIC FLAVIN CONTAINING CYS DECARBOXYLASE FAMILY"/>
    <property type="match status" value="1"/>
</dbReference>
<dbReference type="Gene3D" id="3.40.50.1950">
    <property type="entry name" value="Flavin prenyltransferase-like"/>
    <property type="match status" value="1"/>
</dbReference>
<sequence length="380" mass="43170">MKILIISSSSISARKTKELVKLLEEKSCEVKVVLSDNVKKFDLDFSGLDIEVDEGYTSEISNHITLALWADLIIVYPATFNTINKYANGIADNFATSIFSIGMHHKTIICPAMNFRMYQNPIIQKNIEYLKSLNITFLGPNYGELHCKGSALGRLVEPEEIIKFLFGKNKKKLLITIGYTDVYLDDVRTVNVKSSGSMGINLIHKLKFDYDITVINANLQHLNHNFDSNIKVIDVNDIESYKTAVFEQIQNNDIFISVAAVSDLIFKKHPHKIKKDTHVNFEYEIGVDVLKTISVDNPQKICIGFALESENIKNNALKKLETKNLKMIIANDKKTLKNTKSSGLIIYKKNNKINEYNFQEMDKSDLSLKIKEFLGDICQE</sequence>
<dbReference type="GO" id="GO:0004633">
    <property type="term" value="F:phosphopantothenoylcysteine decarboxylase activity"/>
    <property type="evidence" value="ECO:0007669"/>
    <property type="project" value="UniProtKB-EC"/>
</dbReference>
<comment type="pathway">
    <text evidence="3">Cofactor biosynthesis; coenzyme A biosynthesis; CoA from (R)-pantothenate: step 2/5.</text>
</comment>
<keyword evidence="3" id="KW-0288">FMN</keyword>
<dbReference type="RefSeq" id="WP_330500731.1">
    <property type="nucleotide sequence ID" value="NZ_JAZDWZ010000005.1"/>
</dbReference>
<dbReference type="InterPro" id="IPR007085">
    <property type="entry name" value="DNA/pantothenate-metab_flavo_C"/>
</dbReference>
<comment type="similarity">
    <text evidence="3">In the N-terminal section; belongs to the HFCD (homo-oligomeric flavin containing Cys decarboxylase) superfamily.</text>
</comment>